<dbReference type="InterPro" id="IPR029304">
    <property type="entry name" value="AKAP2_C"/>
</dbReference>
<dbReference type="AlphaFoldDB" id="A0AAR5Q3X7"/>
<dbReference type="EnsemblMetazoa" id="XM_019912374.1">
    <property type="protein sequence ID" value="XP_019767933.1"/>
    <property type="gene ID" value="LOC109542914"/>
</dbReference>
<evidence type="ECO:0000256" key="2">
    <source>
        <dbReference type="SAM" id="MobiDB-lite"/>
    </source>
</evidence>
<feature type="region of interest" description="Disordered" evidence="2">
    <location>
        <begin position="236"/>
        <end position="256"/>
    </location>
</feature>
<accession>A0AAR5Q3X7</accession>
<dbReference type="Proteomes" id="UP000019118">
    <property type="component" value="Unassembled WGS sequence"/>
</dbReference>
<keyword evidence="5" id="KW-1185">Reference proteome</keyword>
<evidence type="ECO:0000313" key="5">
    <source>
        <dbReference type="Proteomes" id="UP000019118"/>
    </source>
</evidence>
<reference evidence="4" key="2">
    <citation type="submission" date="2024-08" db="UniProtKB">
        <authorList>
            <consortium name="EnsemblMetazoa"/>
        </authorList>
    </citation>
    <scope>IDENTIFICATION</scope>
</reference>
<protein>
    <recommendedName>
        <fullName evidence="3">A-kinase anchor protein 2 C-terminal domain-containing protein</fullName>
    </recommendedName>
</protein>
<reference evidence="5" key="1">
    <citation type="journal article" date="2013" name="Genome Biol.">
        <title>Draft genome of the mountain pine beetle, Dendroctonus ponderosae Hopkins, a major forest pest.</title>
        <authorList>
            <person name="Keeling C.I."/>
            <person name="Yuen M.M."/>
            <person name="Liao N.Y."/>
            <person name="Docking T.R."/>
            <person name="Chan S.K."/>
            <person name="Taylor G.A."/>
            <person name="Palmquist D.L."/>
            <person name="Jackman S.D."/>
            <person name="Nguyen A."/>
            <person name="Li M."/>
            <person name="Henderson H."/>
            <person name="Janes J.K."/>
            <person name="Zhao Y."/>
            <person name="Pandoh P."/>
            <person name="Moore R."/>
            <person name="Sperling F.A."/>
            <person name="Huber D.P."/>
            <person name="Birol I."/>
            <person name="Jones S.J."/>
            <person name="Bohlmann J."/>
        </authorList>
    </citation>
    <scope>NUCLEOTIDE SEQUENCE</scope>
</reference>
<feature type="domain" description="A-kinase anchor protein 2 C-terminal" evidence="3">
    <location>
        <begin position="48"/>
        <end position="151"/>
    </location>
</feature>
<proteinExistence type="predicted"/>
<evidence type="ECO:0000256" key="1">
    <source>
        <dbReference type="ARBA" id="ARBA00023054"/>
    </source>
</evidence>
<dbReference type="Pfam" id="PF15304">
    <property type="entry name" value="AKAP2_C"/>
    <property type="match status" value="1"/>
</dbReference>
<keyword evidence="1" id="KW-0175">Coiled coil</keyword>
<name>A0AAR5Q3X7_DENPD</name>
<sequence length="256" mass="28423">MNAMNLSTLDRIQLEIKESIQREKELKNGLTQSNPPCLNINEFPMEKIISTADTKSGSNGFRKFTQNHSSNKGLMHKFLKSRGKVGMTSLNNSNNQSNWSSDAAFKPAKIQVAKGGKSLRNGFVSAEEKMKKELQEFQQRESQLREERKKSQPNLMAALQLEQENEFESFGYGMGGGLKATKSMANLYNNSDDGFEDNSSSAGGSLKPARSLAELCDVSDDESGLPGTHSLILQFENMQFKNRPSSQSSRGSSRDY</sequence>
<feature type="compositionally biased region" description="Low complexity" evidence="2">
    <location>
        <begin position="243"/>
        <end position="256"/>
    </location>
</feature>
<evidence type="ECO:0000313" key="4">
    <source>
        <dbReference type="EnsemblMetazoa" id="XP_019767933.1"/>
    </source>
</evidence>
<evidence type="ECO:0000259" key="3">
    <source>
        <dbReference type="Pfam" id="PF15304"/>
    </source>
</evidence>
<organism evidence="4 5">
    <name type="scientific">Dendroctonus ponderosae</name>
    <name type="common">Mountain pine beetle</name>
    <dbReference type="NCBI Taxonomy" id="77166"/>
    <lineage>
        <taxon>Eukaryota</taxon>
        <taxon>Metazoa</taxon>
        <taxon>Ecdysozoa</taxon>
        <taxon>Arthropoda</taxon>
        <taxon>Hexapoda</taxon>
        <taxon>Insecta</taxon>
        <taxon>Pterygota</taxon>
        <taxon>Neoptera</taxon>
        <taxon>Endopterygota</taxon>
        <taxon>Coleoptera</taxon>
        <taxon>Polyphaga</taxon>
        <taxon>Cucujiformia</taxon>
        <taxon>Curculionidae</taxon>
        <taxon>Scolytinae</taxon>
        <taxon>Dendroctonus</taxon>
    </lineage>
</organism>